<dbReference type="EMBL" id="CP029289">
    <property type="protein sequence ID" value="AWR94001.1"/>
    <property type="molecule type" value="Genomic_DNA"/>
</dbReference>
<gene>
    <name evidence="5" type="ORF">DFR85_04605</name>
</gene>
<evidence type="ECO:0000256" key="3">
    <source>
        <dbReference type="SAM" id="Phobius"/>
    </source>
</evidence>
<feature type="domain" description="Protein kinase" evidence="4">
    <location>
        <begin position="116"/>
        <end position="364"/>
    </location>
</feature>
<sequence>MRIKIRKIFGIAIMIITAPLIYIYLKIFLNMSNNPSISLSTVIINSILLGLFIGTFIDGGILLSNYGIPKNISQAITKTVNTLRTNFTKSYTQTVTQNSIKTQNNATNPNKLLGKYEIIELIGEGGYAKVYKARNVNDSSLVAIKVPNIADKDFVKEIAVWLNLNHPNIVKLLDYDINPRPYIVMELMNGTLEGKVLEPITATRIILDVLSGLKYAHEKGIIHRDIKPSNILLDTNGRAKISDWGIAKLGNTKTTTKDLTFTLLYASPEQLDPRLGNVDEKSDIYQTCEVLYEILTGVQAFQGSITEITFKKINEQFKLPSTINPNLKYYDHLFQKCFSVKKENRYTTTDLMKELSQKQTQDLTNSRTGAYAIVELAYMYAQNDDFEEALFWINRLRNKNNVKELDDAVAILEEKIKNNVGTKEQIIEELEKLRKLVALGKI</sequence>
<dbReference type="InterPro" id="IPR053235">
    <property type="entry name" value="Ser_Thr_kinase"/>
</dbReference>
<name>A0A2U9IDA2_9CREN</name>
<keyword evidence="3" id="KW-0812">Transmembrane</keyword>
<keyword evidence="3" id="KW-1133">Transmembrane helix</keyword>
<dbReference type="Gene3D" id="1.10.510.10">
    <property type="entry name" value="Transferase(Phosphotransferase) domain 1"/>
    <property type="match status" value="1"/>
</dbReference>
<dbReference type="InterPro" id="IPR017441">
    <property type="entry name" value="Protein_kinase_ATP_BS"/>
</dbReference>
<evidence type="ECO:0000259" key="4">
    <source>
        <dbReference type="PROSITE" id="PS50011"/>
    </source>
</evidence>
<dbReference type="Pfam" id="PF00069">
    <property type="entry name" value="Pkinase"/>
    <property type="match status" value="1"/>
</dbReference>
<dbReference type="KEGG" id="abri:DFR85_04605"/>
<reference evidence="5 6" key="1">
    <citation type="submission" date="2018-05" db="EMBL/GenBank/DDBJ databases">
        <title>Complete Genome Sequences of Extremely Thermoacidophilic, Metal-Mobilizing Type-Strain Members of the Archaeal Family Sulfolobaceae: Acidianus brierleyi DSM-1651T, Acidianus sulfidivorans DSM-18786T, Metallosphaera hakonensis DSM-7519T, and Metallosphaera prunae DSM-10039T.</title>
        <authorList>
            <person name="Counts J.A."/>
            <person name="Kelly R.M."/>
        </authorList>
    </citation>
    <scope>NUCLEOTIDE SEQUENCE [LARGE SCALE GENOMIC DNA]</scope>
    <source>
        <strain evidence="5 6">DSM 1651</strain>
    </source>
</reference>
<dbReference type="PANTHER" id="PTHR24361">
    <property type="entry name" value="MITOGEN-ACTIVATED KINASE KINASE KINASE"/>
    <property type="match status" value="1"/>
</dbReference>
<feature type="transmembrane region" description="Helical" evidence="3">
    <location>
        <begin position="7"/>
        <end position="25"/>
    </location>
</feature>
<dbReference type="GO" id="GO:0004674">
    <property type="term" value="F:protein serine/threonine kinase activity"/>
    <property type="evidence" value="ECO:0007669"/>
    <property type="project" value="TreeGrafter"/>
</dbReference>
<dbReference type="PROSITE" id="PS00107">
    <property type="entry name" value="PROTEIN_KINASE_ATP"/>
    <property type="match status" value="1"/>
</dbReference>
<dbReference type="PROSITE" id="PS00108">
    <property type="entry name" value="PROTEIN_KINASE_ST"/>
    <property type="match status" value="1"/>
</dbReference>
<evidence type="ECO:0000256" key="2">
    <source>
        <dbReference type="ARBA" id="ARBA00022840"/>
    </source>
</evidence>
<evidence type="ECO:0000313" key="5">
    <source>
        <dbReference type="EMBL" id="AWR94001.1"/>
    </source>
</evidence>
<dbReference type="InterPro" id="IPR008271">
    <property type="entry name" value="Ser/Thr_kinase_AS"/>
</dbReference>
<feature type="transmembrane region" description="Helical" evidence="3">
    <location>
        <begin position="37"/>
        <end position="63"/>
    </location>
</feature>
<keyword evidence="1" id="KW-0547">Nucleotide-binding</keyword>
<keyword evidence="6" id="KW-1185">Reference proteome</keyword>
<keyword evidence="2" id="KW-0067">ATP-binding</keyword>
<dbReference type="SUPFAM" id="SSF56112">
    <property type="entry name" value="Protein kinase-like (PK-like)"/>
    <property type="match status" value="1"/>
</dbReference>
<dbReference type="AlphaFoldDB" id="A0A2U9IDA2"/>
<dbReference type="GO" id="GO:0005524">
    <property type="term" value="F:ATP binding"/>
    <property type="evidence" value="ECO:0007669"/>
    <property type="project" value="UniProtKB-KW"/>
</dbReference>
<dbReference type="InterPro" id="IPR011009">
    <property type="entry name" value="Kinase-like_dom_sf"/>
</dbReference>
<organism evidence="5 6">
    <name type="scientific">Acidianus brierleyi</name>
    <dbReference type="NCBI Taxonomy" id="41673"/>
    <lineage>
        <taxon>Archaea</taxon>
        <taxon>Thermoproteota</taxon>
        <taxon>Thermoprotei</taxon>
        <taxon>Sulfolobales</taxon>
        <taxon>Sulfolobaceae</taxon>
        <taxon>Acidianus</taxon>
    </lineage>
</organism>
<accession>A0A2U9IDA2</accession>
<protein>
    <recommendedName>
        <fullName evidence="4">Protein kinase domain-containing protein</fullName>
    </recommendedName>
</protein>
<dbReference type="CDD" id="cd14014">
    <property type="entry name" value="STKc_PknB_like"/>
    <property type="match status" value="1"/>
</dbReference>
<proteinExistence type="predicted"/>
<evidence type="ECO:0000256" key="1">
    <source>
        <dbReference type="ARBA" id="ARBA00022741"/>
    </source>
</evidence>
<dbReference type="GO" id="GO:0005737">
    <property type="term" value="C:cytoplasm"/>
    <property type="evidence" value="ECO:0007669"/>
    <property type="project" value="TreeGrafter"/>
</dbReference>
<dbReference type="Proteomes" id="UP000248044">
    <property type="component" value="Chromosome"/>
</dbReference>
<dbReference type="InterPro" id="IPR000719">
    <property type="entry name" value="Prot_kinase_dom"/>
</dbReference>
<keyword evidence="3" id="KW-0472">Membrane</keyword>
<dbReference type="SMART" id="SM00220">
    <property type="entry name" value="S_TKc"/>
    <property type="match status" value="1"/>
</dbReference>
<evidence type="ECO:0000313" key="6">
    <source>
        <dbReference type="Proteomes" id="UP000248044"/>
    </source>
</evidence>
<dbReference type="PROSITE" id="PS50011">
    <property type="entry name" value="PROTEIN_KINASE_DOM"/>
    <property type="match status" value="1"/>
</dbReference>